<dbReference type="EMBL" id="JAEUBG010001762">
    <property type="protein sequence ID" value="KAH3685846.1"/>
    <property type="molecule type" value="Genomic_DNA"/>
</dbReference>
<dbReference type="Proteomes" id="UP000774326">
    <property type="component" value="Unassembled WGS sequence"/>
</dbReference>
<evidence type="ECO:0000313" key="1">
    <source>
        <dbReference type="EMBL" id="KAH3685846.1"/>
    </source>
</evidence>
<organism evidence="1 2">
    <name type="scientific">Wickerhamomyces pijperi</name>
    <name type="common">Yeast</name>
    <name type="synonym">Pichia pijperi</name>
    <dbReference type="NCBI Taxonomy" id="599730"/>
    <lineage>
        <taxon>Eukaryota</taxon>
        <taxon>Fungi</taxon>
        <taxon>Dikarya</taxon>
        <taxon>Ascomycota</taxon>
        <taxon>Saccharomycotina</taxon>
        <taxon>Saccharomycetes</taxon>
        <taxon>Phaffomycetales</taxon>
        <taxon>Wickerhamomycetaceae</taxon>
        <taxon>Wickerhamomyces</taxon>
    </lineage>
</organism>
<comment type="caution">
    <text evidence="1">The sequence shown here is derived from an EMBL/GenBank/DDBJ whole genome shotgun (WGS) entry which is preliminary data.</text>
</comment>
<sequence length="314" mass="34915">MFSNAARRSSVSQLHSLTKLANTDVIWEYGTFDIHHDTFLTCGNGEAQPSQLGVVAGINQRIVKQFVEQRGQDGIELYGVETVTGKFSSNWMAAFGTSNWSSCLYQNLKSSSLTNKIGDVSGVAGLAFVTLKSVGMNGFGLGKFSWSFIGKDLISADSFSELSKFNQPESTSSAHHHSRMSGKEKTWMAWLSFDSANFFNATEVLLGTKPKFNSTNHGDTVWILAKVAEPLTSPDVIRNQWSETDKRIYGLFSGRSEFDSVGYSPLEGDHGEALNFILVRYHSNVFEKSRLDYYSYFGHQKANQSQLHHSKSRP</sequence>
<reference evidence="1" key="1">
    <citation type="journal article" date="2021" name="Open Biol.">
        <title>Shared evolutionary footprints suggest mitochondrial oxidative damage underlies multiple complex I losses in fungi.</title>
        <authorList>
            <person name="Schikora-Tamarit M.A."/>
            <person name="Marcet-Houben M."/>
            <person name="Nosek J."/>
            <person name="Gabaldon T."/>
        </authorList>
    </citation>
    <scope>NUCLEOTIDE SEQUENCE</scope>
    <source>
        <strain evidence="1">CBS2887</strain>
    </source>
</reference>
<reference evidence="1" key="2">
    <citation type="submission" date="2021-01" db="EMBL/GenBank/DDBJ databases">
        <authorList>
            <person name="Schikora-Tamarit M.A."/>
        </authorList>
    </citation>
    <scope>NUCLEOTIDE SEQUENCE</scope>
    <source>
        <strain evidence="1">CBS2887</strain>
    </source>
</reference>
<protein>
    <submittedName>
        <fullName evidence="1">Uncharacterized protein</fullName>
    </submittedName>
</protein>
<accession>A0A9P8TNY3</accession>
<name>A0A9P8TNY3_WICPI</name>
<gene>
    <name evidence="1" type="ORF">WICPIJ_003183</name>
</gene>
<evidence type="ECO:0000313" key="2">
    <source>
        <dbReference type="Proteomes" id="UP000774326"/>
    </source>
</evidence>
<keyword evidence="2" id="KW-1185">Reference proteome</keyword>
<dbReference type="AlphaFoldDB" id="A0A9P8TNY3"/>
<proteinExistence type="predicted"/>